<keyword evidence="3 6" id="KW-0963">Cytoplasm</keyword>
<evidence type="ECO:0000313" key="11">
    <source>
        <dbReference type="Proteomes" id="UP001515480"/>
    </source>
</evidence>
<dbReference type="Pfam" id="PF17681">
    <property type="entry name" value="GCP_N_terminal"/>
    <property type="match status" value="1"/>
</dbReference>
<evidence type="ECO:0000313" key="10">
    <source>
        <dbReference type="EMBL" id="KAL1504707.1"/>
    </source>
</evidence>
<dbReference type="GO" id="GO:0000278">
    <property type="term" value="P:mitotic cell cycle"/>
    <property type="evidence" value="ECO:0007669"/>
    <property type="project" value="TreeGrafter"/>
</dbReference>
<feature type="domain" description="Gamma tubulin complex component C-terminal" evidence="8">
    <location>
        <begin position="435"/>
        <end position="716"/>
    </location>
</feature>
<evidence type="ECO:0000256" key="6">
    <source>
        <dbReference type="RuleBase" id="RU363050"/>
    </source>
</evidence>
<dbReference type="Pfam" id="PF04130">
    <property type="entry name" value="GCP_C_terminal"/>
    <property type="match status" value="1"/>
</dbReference>
<evidence type="ECO:0000256" key="7">
    <source>
        <dbReference type="SAM" id="MobiDB-lite"/>
    </source>
</evidence>
<dbReference type="PANTHER" id="PTHR19302:SF27">
    <property type="entry name" value="GAMMA-TUBULIN COMPLEX COMPONENT 4"/>
    <property type="match status" value="1"/>
</dbReference>
<comment type="similarity">
    <text evidence="2 6">Belongs to the TUBGCP family.</text>
</comment>
<evidence type="ECO:0000256" key="5">
    <source>
        <dbReference type="ARBA" id="ARBA00023212"/>
    </source>
</evidence>
<dbReference type="GO" id="GO:0007020">
    <property type="term" value="P:microtubule nucleation"/>
    <property type="evidence" value="ECO:0007669"/>
    <property type="project" value="InterPro"/>
</dbReference>
<dbReference type="GO" id="GO:0031122">
    <property type="term" value="P:cytoplasmic microtubule organization"/>
    <property type="evidence" value="ECO:0007669"/>
    <property type="project" value="TreeGrafter"/>
</dbReference>
<dbReference type="GO" id="GO:0043015">
    <property type="term" value="F:gamma-tubulin binding"/>
    <property type="evidence" value="ECO:0007669"/>
    <property type="project" value="InterPro"/>
</dbReference>
<reference evidence="10 11" key="1">
    <citation type="journal article" date="2024" name="Science">
        <title>Giant polyketide synthase enzymes in the biosynthesis of giant marine polyether toxins.</title>
        <authorList>
            <person name="Fallon T.R."/>
            <person name="Shende V.V."/>
            <person name="Wierzbicki I.H."/>
            <person name="Pendleton A.L."/>
            <person name="Watervoot N.F."/>
            <person name="Auber R.P."/>
            <person name="Gonzalez D.J."/>
            <person name="Wisecaver J.H."/>
            <person name="Moore B.S."/>
        </authorList>
    </citation>
    <scope>NUCLEOTIDE SEQUENCE [LARGE SCALE GENOMIC DNA]</scope>
    <source>
        <strain evidence="10 11">12B1</strain>
    </source>
</reference>
<dbReference type="InterPro" id="IPR007259">
    <property type="entry name" value="GCP"/>
</dbReference>
<evidence type="ECO:0000256" key="4">
    <source>
        <dbReference type="ARBA" id="ARBA00022701"/>
    </source>
</evidence>
<proteinExistence type="inferred from homology"/>
<dbReference type="InterPro" id="IPR042241">
    <property type="entry name" value="GCP_C_sf"/>
</dbReference>
<feature type="domain" description="Gamma tubulin complex component protein N-terminal" evidence="9">
    <location>
        <begin position="5"/>
        <end position="360"/>
    </location>
</feature>
<keyword evidence="5 6" id="KW-0206">Cytoskeleton</keyword>
<evidence type="ECO:0000259" key="8">
    <source>
        <dbReference type="Pfam" id="PF04130"/>
    </source>
</evidence>
<dbReference type="AlphaFoldDB" id="A0AB34IT95"/>
<feature type="region of interest" description="Disordered" evidence="7">
    <location>
        <begin position="264"/>
        <end position="317"/>
    </location>
</feature>
<dbReference type="GO" id="GO:0051011">
    <property type="term" value="F:microtubule minus-end binding"/>
    <property type="evidence" value="ECO:0007669"/>
    <property type="project" value="TreeGrafter"/>
</dbReference>
<evidence type="ECO:0000256" key="3">
    <source>
        <dbReference type="ARBA" id="ARBA00022490"/>
    </source>
</evidence>
<comment type="caution">
    <text evidence="10">The sequence shown here is derived from an EMBL/GenBank/DDBJ whole genome shotgun (WGS) entry which is preliminary data.</text>
</comment>
<evidence type="ECO:0000259" key="9">
    <source>
        <dbReference type="Pfam" id="PF17681"/>
    </source>
</evidence>
<accession>A0AB34IT95</accession>
<dbReference type="PANTHER" id="PTHR19302">
    <property type="entry name" value="GAMMA TUBULIN COMPLEX PROTEIN"/>
    <property type="match status" value="1"/>
</dbReference>
<evidence type="ECO:0000256" key="2">
    <source>
        <dbReference type="ARBA" id="ARBA00010337"/>
    </source>
</evidence>
<dbReference type="GO" id="GO:0051225">
    <property type="term" value="P:spindle assembly"/>
    <property type="evidence" value="ECO:0007669"/>
    <property type="project" value="TreeGrafter"/>
</dbReference>
<name>A0AB34IT95_PRYPA</name>
<dbReference type="GO" id="GO:0051321">
    <property type="term" value="P:meiotic cell cycle"/>
    <property type="evidence" value="ECO:0007669"/>
    <property type="project" value="TreeGrafter"/>
</dbReference>
<evidence type="ECO:0000256" key="1">
    <source>
        <dbReference type="ARBA" id="ARBA00004267"/>
    </source>
</evidence>
<keyword evidence="4 6" id="KW-0493">Microtubule</keyword>
<dbReference type="EMBL" id="JBGBPQ010000019">
    <property type="protein sequence ID" value="KAL1504707.1"/>
    <property type="molecule type" value="Genomic_DNA"/>
</dbReference>
<sequence length="725" mass="80433">MVFQHEVLYSLVGFTGKVVVDRDGKHALASGLPLIDASERELVQRLLRLGECYSALERYCSAKLLGDAEDSEAQCSDTFEHAFALGIEECLQPYQARVLEIEQELSCSPDLSLPALQLGFGEFELALPELAQLVSTVEKDRLRSIPLLDFLEAAAISSGDSVRGYVYVLLRYTRRVFLSQLSAWLVYGEIISDDDFFVRRGAKDATQTSEMGSSWSEFELAPELKPAFLPMRLAERVLFVGKVVRVLRDHLAFESWTTTSLPATAGVTDSARSPQHRASPLSRSARSPLVDTSPGTSAAGRRVASSRSPSGHGVRSFRQGVTDAAGALEDAEAAVREATAAEEDVLLAQESAAVEEAEAEAEAEAALGDLAHAQTSSSVMLRQLQAFSLQLAALNLEDGGPRALEPLERLLSSMHRVASEQLWRQLHSSGMLKLLSDIKAFFFLGRGELFHSFLQAARPYMDEVPPAHLDVQQLLQASAPDSLESILRSLHLSWAARSPGSSAYEAWRSLRLDMTIDWPLQLLVQPTHVQRYNQLFNFLLLVKRVQMELHAAWNAQTQCGRLPAADRAVLMPLWRLRAHMAFLVDNLQYYLQVDVLEVQWQSLTHVAKTCADFEQLTIEHEKCLEAMRTQCFLHAGSVSAALHEIFRLCLTLCRMLSYADVGIRAEATYHEQFSSVSREFSRQSGFLFSFLSNISSPQASPHLGQLLLRLDFNNFFVGRTIGSGD</sequence>
<protein>
    <recommendedName>
        <fullName evidence="6">Spindle pole body component</fullName>
    </recommendedName>
</protein>
<dbReference type="InterPro" id="IPR041470">
    <property type="entry name" value="GCP_N"/>
</dbReference>
<feature type="compositionally biased region" description="Low complexity" evidence="7">
    <location>
        <begin position="277"/>
        <end position="311"/>
    </location>
</feature>
<dbReference type="GO" id="GO:0000930">
    <property type="term" value="C:gamma-tubulin complex"/>
    <property type="evidence" value="ECO:0007669"/>
    <property type="project" value="TreeGrafter"/>
</dbReference>
<gene>
    <name evidence="10" type="ORF">AB1Y20_008486</name>
</gene>
<dbReference type="InterPro" id="IPR040457">
    <property type="entry name" value="GCP_C"/>
</dbReference>
<dbReference type="GO" id="GO:0005874">
    <property type="term" value="C:microtubule"/>
    <property type="evidence" value="ECO:0007669"/>
    <property type="project" value="UniProtKB-KW"/>
</dbReference>
<organism evidence="10 11">
    <name type="scientific">Prymnesium parvum</name>
    <name type="common">Toxic golden alga</name>
    <dbReference type="NCBI Taxonomy" id="97485"/>
    <lineage>
        <taxon>Eukaryota</taxon>
        <taxon>Haptista</taxon>
        <taxon>Haptophyta</taxon>
        <taxon>Prymnesiophyceae</taxon>
        <taxon>Prymnesiales</taxon>
        <taxon>Prymnesiaceae</taxon>
        <taxon>Prymnesium</taxon>
    </lineage>
</organism>
<dbReference type="Gene3D" id="1.20.120.1900">
    <property type="entry name" value="Gamma-tubulin complex, C-terminal domain"/>
    <property type="match status" value="1"/>
</dbReference>
<dbReference type="GO" id="GO:0000922">
    <property type="term" value="C:spindle pole"/>
    <property type="evidence" value="ECO:0007669"/>
    <property type="project" value="InterPro"/>
</dbReference>
<comment type="subcellular location">
    <subcellularLocation>
        <location evidence="1 6">Cytoplasm</location>
        <location evidence="1 6">Cytoskeleton</location>
        <location evidence="1 6">Microtubule organizing center</location>
    </subcellularLocation>
</comment>
<dbReference type="Proteomes" id="UP001515480">
    <property type="component" value="Unassembled WGS sequence"/>
</dbReference>
<keyword evidence="11" id="KW-1185">Reference proteome</keyword>